<protein>
    <recommendedName>
        <fullName evidence="4">Thioredoxin-like fold domain-containing protein</fullName>
    </recommendedName>
</protein>
<evidence type="ECO:0000313" key="3">
    <source>
        <dbReference type="Proteomes" id="UP001329151"/>
    </source>
</evidence>
<keyword evidence="3" id="KW-1185">Reference proteome</keyword>
<dbReference type="KEGG" id="lto:RGQ30_14150"/>
<sequence length="167" mass="18032">MFVLFGLFACSSPAHSAGGQALAFPVNLQNQKSPAVVVLFSVPDCAYCEKVRQQSLRHIHKDPAYKGRVGVFEIDFSDDRKQFTWFDGRRYTGKSLAVPLGVKFSPTVMVFGKTGAVAGKPLLGASLPEFYGAYLDELIQQAWAISLSTSTSTSLSTPSSMSLSVAQ</sequence>
<feature type="chain" id="PRO_5045389136" description="Thioredoxin-like fold domain-containing protein" evidence="1">
    <location>
        <begin position="17"/>
        <end position="167"/>
    </location>
</feature>
<evidence type="ECO:0000313" key="2">
    <source>
        <dbReference type="EMBL" id="BET25914.1"/>
    </source>
</evidence>
<dbReference type="AlphaFoldDB" id="A0AA86J2P7"/>
<proteinExistence type="predicted"/>
<organism evidence="2 3">
    <name type="scientific">Limnobacter thiooxidans</name>
    <dbReference type="NCBI Taxonomy" id="131080"/>
    <lineage>
        <taxon>Bacteria</taxon>
        <taxon>Pseudomonadati</taxon>
        <taxon>Pseudomonadota</taxon>
        <taxon>Betaproteobacteria</taxon>
        <taxon>Burkholderiales</taxon>
        <taxon>Burkholderiaceae</taxon>
        <taxon>Limnobacter</taxon>
    </lineage>
</organism>
<gene>
    <name evidence="2" type="ORF">RGQ30_14150</name>
</gene>
<name>A0AA86J2P7_9BURK</name>
<accession>A0AA86J2P7</accession>
<feature type="signal peptide" evidence="1">
    <location>
        <begin position="1"/>
        <end position="16"/>
    </location>
</feature>
<dbReference type="Gene3D" id="3.40.30.10">
    <property type="entry name" value="Glutaredoxin"/>
    <property type="match status" value="1"/>
</dbReference>
<dbReference type="EMBL" id="AP028947">
    <property type="protein sequence ID" value="BET25914.1"/>
    <property type="molecule type" value="Genomic_DNA"/>
</dbReference>
<dbReference type="SUPFAM" id="SSF52833">
    <property type="entry name" value="Thioredoxin-like"/>
    <property type="match status" value="1"/>
</dbReference>
<evidence type="ECO:0008006" key="4">
    <source>
        <dbReference type="Google" id="ProtNLM"/>
    </source>
</evidence>
<reference evidence="2 3" key="1">
    <citation type="submission" date="2023-10" db="EMBL/GenBank/DDBJ databases">
        <title>Complete Genome Sequence of Limnobacter thiooxidans CS-K2T, Isolated from freshwater lake sediments in Bavaria, Germany.</title>
        <authorList>
            <person name="Naruki M."/>
            <person name="Watanabe A."/>
            <person name="Warashina T."/>
            <person name="Morita T."/>
            <person name="Arakawa K."/>
        </authorList>
    </citation>
    <scope>NUCLEOTIDE SEQUENCE [LARGE SCALE GENOMIC DNA]</scope>
    <source>
        <strain evidence="2 3">CS-K2</strain>
    </source>
</reference>
<dbReference type="InterPro" id="IPR036249">
    <property type="entry name" value="Thioredoxin-like_sf"/>
</dbReference>
<evidence type="ECO:0000256" key="1">
    <source>
        <dbReference type="SAM" id="SignalP"/>
    </source>
</evidence>
<dbReference type="Proteomes" id="UP001329151">
    <property type="component" value="Chromosome"/>
</dbReference>
<keyword evidence="1" id="KW-0732">Signal</keyword>